<feature type="compositionally biased region" description="Polar residues" evidence="1">
    <location>
        <begin position="443"/>
        <end position="457"/>
    </location>
</feature>
<evidence type="ECO:0000313" key="2">
    <source>
        <dbReference type="EMBL" id="QIV66975.1"/>
    </source>
</evidence>
<feature type="compositionally biased region" description="Acidic residues" evidence="1">
    <location>
        <begin position="130"/>
        <end position="146"/>
    </location>
</feature>
<feature type="compositionally biased region" description="Polar residues" evidence="1">
    <location>
        <begin position="193"/>
        <end position="281"/>
    </location>
</feature>
<proteinExistence type="predicted"/>
<protein>
    <submittedName>
        <fullName evidence="2">Protein ORF156</fullName>
    </submittedName>
</protein>
<evidence type="ECO:0000256" key="1">
    <source>
        <dbReference type="SAM" id="MobiDB-lite"/>
    </source>
</evidence>
<sequence>MHKESLHQSGTGRAYTHFNLQQQKMEEESRASVCLGRTSIPIFNRPDRGYFPHATTAYHMGPLQEYQSPMSPLQEYQRSPLLGERPPLLLPLQSPTTVLSTLPGLTRSPLKRSHTDVQQCDVPPKRHVIEEEEGEEEEEEEGEELDVTPTPRPQVKRRKRKKVSCWSKKRPQRGAKPATLKSPTGSGRPPTVTGITQQSPTVTGITQQSPTVTGITQQSPTVTGITQQSPTVTGITQQSPTVTGITQQSPTVTGIDQQSPTGPGRHQQSPTAVSVTPSGHSDVTIDHCATHPEDSTAAAVGEAETNTDQEATVQAQEPPVQEVQELPYQEPPYQEPPVHVQELPYQEPPYQEPHIEPLSETLDINRVTDVSVNVFIGDSCTGTDTFVNVDTVRIDVNGTTTVTEGNGIVGNGITDNGTVVNGNTGSNTVVNGTTDNSTVGNGQKQQGSIESNGSRDGNGNCEIYEIAQNVCHTFSHCDTRDDTPIKPVTPVDYCEIERGGSTVDVTVTGEATFQEDLSLSAPPTLQYKNGSSCTDFIQSPESLSPVPAEEEPFATLFESLVEERAAKLRQRLKIIYTTSNNFSTPDFTQRAHTLIQECKNQF</sequence>
<name>A0A6H0QYK1_CYHV2</name>
<organism evidence="2">
    <name type="scientific">Cyprinid herpesvirus 2</name>
    <name type="common">CyHV-2</name>
    <dbReference type="NCBI Taxonomy" id="317878"/>
    <lineage>
        <taxon>Viruses</taxon>
        <taxon>Duplodnaviria</taxon>
        <taxon>Heunggongvirae</taxon>
        <taxon>Peploviricota</taxon>
        <taxon>Herviviricetes</taxon>
        <taxon>Herpesvirales</taxon>
        <taxon>Alloherpesviridae</taxon>
        <taxon>Cyvirus</taxon>
        <taxon>Cyvirus cyprinidallo2</taxon>
    </lineage>
</organism>
<feature type="compositionally biased region" description="Low complexity" evidence="1">
    <location>
        <begin position="429"/>
        <end position="442"/>
    </location>
</feature>
<feature type="region of interest" description="Disordered" evidence="1">
    <location>
        <begin position="105"/>
        <end position="288"/>
    </location>
</feature>
<feature type="region of interest" description="Disordered" evidence="1">
    <location>
        <begin position="429"/>
        <end position="457"/>
    </location>
</feature>
<feature type="compositionally biased region" description="Basic residues" evidence="1">
    <location>
        <begin position="154"/>
        <end position="173"/>
    </location>
</feature>
<dbReference type="EMBL" id="MN593216">
    <property type="protein sequence ID" value="QIV66975.1"/>
    <property type="molecule type" value="Genomic_DNA"/>
</dbReference>
<accession>A0A6H0QYK1</accession>
<reference evidence="2" key="1">
    <citation type="submission" date="2019-10" db="EMBL/GenBank/DDBJ databases">
        <title>The complete genome of Cyprinid herpesvirus 2, a new strain isolated from Allogynogenetic crucian carp.</title>
        <authorList>
            <person name="Jiang Y."/>
            <person name="Wang H."/>
            <person name="Lu L."/>
        </authorList>
    </citation>
    <scope>NUCLEOTIDE SEQUENCE</scope>
    <source>
        <strain evidence="2">YC-01</strain>
    </source>
</reference>